<dbReference type="PROSITE" id="PS51383">
    <property type="entry name" value="YJEF_C_3"/>
    <property type="match status" value="1"/>
</dbReference>
<dbReference type="EC" id="4.2.1.136" evidence="4"/>
<dbReference type="PROSITE" id="PS51385">
    <property type="entry name" value="YJEF_N"/>
    <property type="match status" value="1"/>
</dbReference>
<keyword evidence="16" id="KW-0413">Isomerase</keyword>
<dbReference type="InterPro" id="IPR004443">
    <property type="entry name" value="YjeF_N_dom"/>
</dbReference>
<dbReference type="InterPro" id="IPR029056">
    <property type="entry name" value="Ribokinase-like"/>
</dbReference>
<evidence type="ECO:0000313" key="17">
    <source>
        <dbReference type="Proteomes" id="UP000284763"/>
    </source>
</evidence>
<dbReference type="AlphaFoldDB" id="A0A424YQZ2"/>
<evidence type="ECO:0000256" key="5">
    <source>
        <dbReference type="ARBA" id="ARBA00022741"/>
    </source>
</evidence>
<dbReference type="HAMAP" id="MF_01966">
    <property type="entry name" value="NADHX_epimerase"/>
    <property type="match status" value="1"/>
</dbReference>
<dbReference type="EMBL" id="QZAB01000519">
    <property type="protein sequence ID" value="RQD81300.1"/>
    <property type="molecule type" value="Genomic_DNA"/>
</dbReference>
<dbReference type="NCBIfam" id="TIGR00197">
    <property type="entry name" value="yjeF_nterm"/>
    <property type="match status" value="1"/>
</dbReference>
<dbReference type="GO" id="GO:0005524">
    <property type="term" value="F:ATP binding"/>
    <property type="evidence" value="ECO:0007669"/>
    <property type="project" value="UniProtKB-KW"/>
</dbReference>
<feature type="domain" description="YjeF C-terminal" evidence="14">
    <location>
        <begin position="219"/>
        <end position="298"/>
    </location>
</feature>
<comment type="cofactor">
    <cofactor evidence="1">
        <name>K(+)</name>
        <dbReference type="ChEBI" id="CHEBI:29103"/>
    </cofactor>
</comment>
<evidence type="ECO:0000256" key="11">
    <source>
        <dbReference type="ARBA" id="ARBA00032624"/>
    </source>
</evidence>
<evidence type="ECO:0000256" key="8">
    <source>
        <dbReference type="ARBA" id="ARBA00023027"/>
    </source>
</evidence>
<protein>
    <recommendedName>
        <fullName evidence="4">ADP-dependent NAD(P)H-hydrate dehydratase</fullName>
        <ecNumber evidence="4">4.2.1.136</ecNumber>
    </recommendedName>
    <alternativeName>
        <fullName evidence="11">Nicotinamide nucleotide repair protein</fullName>
    </alternativeName>
</protein>
<dbReference type="Gene3D" id="3.40.50.10260">
    <property type="entry name" value="YjeF N-terminal domain"/>
    <property type="match status" value="1"/>
</dbReference>
<accession>A0A424YQZ2</accession>
<reference evidence="16 17" key="1">
    <citation type="submission" date="2018-08" db="EMBL/GenBank/DDBJ databases">
        <title>The metabolism and importance of syntrophic acetate oxidation coupled to methane or sulfide production in haloalkaline environments.</title>
        <authorList>
            <person name="Timmers P.H.A."/>
            <person name="Vavourakis C.D."/>
            <person name="Sorokin D.Y."/>
            <person name="Sinninghe Damste J.S."/>
            <person name="Muyzer G."/>
            <person name="Stams A.J.M."/>
            <person name="Plugge C.M."/>
        </authorList>
    </citation>
    <scope>NUCLEOTIDE SEQUENCE [LARGE SCALE GENOMIC DNA]</scope>
    <source>
        <strain evidence="16">MSAO_Arc3</strain>
    </source>
</reference>
<evidence type="ECO:0000256" key="12">
    <source>
        <dbReference type="ARBA" id="ARBA00048238"/>
    </source>
</evidence>
<evidence type="ECO:0000256" key="13">
    <source>
        <dbReference type="ARBA" id="ARBA00049209"/>
    </source>
</evidence>
<comment type="similarity">
    <text evidence="3">In the C-terminal section; belongs to the NnrD/CARKD family.</text>
</comment>
<feature type="domain" description="YjeF N-terminal" evidence="15">
    <location>
        <begin position="9"/>
        <end position="217"/>
    </location>
</feature>
<dbReference type="PANTHER" id="PTHR12592:SF0">
    <property type="entry name" value="ATP-DEPENDENT (S)-NAD(P)H-HYDRATE DEHYDRATASE"/>
    <property type="match status" value="1"/>
</dbReference>
<sequence length="298" mass="32334">MEYISSTRMKVIDSNCEYLGLTSLQLMENAGASVAREIKSLFTGGKVTFIAGKGNNGGDAFVAARHLAYYDSFDVHVLLIGKKHSIKTDEAIKNFELLKYCNIKVSEIFDSSSVEFRESIKDTDIIVDGILGTGFQGDIKQPESSLIDTINSSGKFIISIDSPSGLNVDETNVKKAINANKTFTFHKLKKSYKDPSVKKFTGDIKVINLGICTDAEKYVGKGNFKSLSLPRKDNHKGDAGKILIVGGGDYFGAPSLAALGALRTGADIVTIALPKKIKNIVATYSPNFIIKDLRGDFL</sequence>
<dbReference type="Gene3D" id="3.40.1190.20">
    <property type="match status" value="1"/>
</dbReference>
<dbReference type="Proteomes" id="UP000284763">
    <property type="component" value="Unassembled WGS sequence"/>
</dbReference>
<dbReference type="SUPFAM" id="SSF64153">
    <property type="entry name" value="YjeF N-terminal domain-like"/>
    <property type="match status" value="1"/>
</dbReference>
<dbReference type="GO" id="GO:0016853">
    <property type="term" value="F:isomerase activity"/>
    <property type="evidence" value="ECO:0007669"/>
    <property type="project" value="UniProtKB-KW"/>
</dbReference>
<comment type="catalytic activity">
    <reaction evidence="13">
        <text>(6S)-NADPHX + ADP = AMP + phosphate + NADPH + H(+)</text>
        <dbReference type="Rhea" id="RHEA:32235"/>
        <dbReference type="ChEBI" id="CHEBI:15378"/>
        <dbReference type="ChEBI" id="CHEBI:43474"/>
        <dbReference type="ChEBI" id="CHEBI:57783"/>
        <dbReference type="ChEBI" id="CHEBI:64076"/>
        <dbReference type="ChEBI" id="CHEBI:456215"/>
        <dbReference type="ChEBI" id="CHEBI:456216"/>
        <dbReference type="EC" id="4.2.1.136"/>
    </reaction>
</comment>
<dbReference type="Pfam" id="PF03853">
    <property type="entry name" value="YjeF_N"/>
    <property type="match status" value="1"/>
</dbReference>
<dbReference type="GO" id="GO:0052855">
    <property type="term" value="F:ADP-dependent NAD(P)H-hydrate dehydratase activity"/>
    <property type="evidence" value="ECO:0007669"/>
    <property type="project" value="UniProtKB-EC"/>
</dbReference>
<comment type="similarity">
    <text evidence="2">In the N-terminal section; belongs to the NnrE/AIBP family.</text>
</comment>
<evidence type="ECO:0000256" key="9">
    <source>
        <dbReference type="ARBA" id="ARBA00023239"/>
    </source>
</evidence>
<comment type="caution">
    <text evidence="16">The sequence shown here is derived from an EMBL/GenBank/DDBJ whole genome shotgun (WGS) entry which is preliminary data.</text>
</comment>
<evidence type="ECO:0000256" key="4">
    <source>
        <dbReference type="ARBA" id="ARBA00013129"/>
    </source>
</evidence>
<evidence type="ECO:0000256" key="2">
    <source>
        <dbReference type="ARBA" id="ARBA00006001"/>
    </source>
</evidence>
<evidence type="ECO:0000313" key="16">
    <source>
        <dbReference type="EMBL" id="RQD81300.1"/>
    </source>
</evidence>
<evidence type="ECO:0000256" key="6">
    <source>
        <dbReference type="ARBA" id="ARBA00022840"/>
    </source>
</evidence>
<dbReference type="InterPro" id="IPR000631">
    <property type="entry name" value="CARKD"/>
</dbReference>
<evidence type="ECO:0000256" key="1">
    <source>
        <dbReference type="ARBA" id="ARBA00001958"/>
    </source>
</evidence>
<keyword evidence="9" id="KW-0456">Lyase</keyword>
<evidence type="ECO:0000259" key="15">
    <source>
        <dbReference type="PROSITE" id="PS51385"/>
    </source>
</evidence>
<dbReference type="InterPro" id="IPR036652">
    <property type="entry name" value="YjeF_N_dom_sf"/>
</dbReference>
<evidence type="ECO:0000256" key="7">
    <source>
        <dbReference type="ARBA" id="ARBA00022857"/>
    </source>
</evidence>
<organism evidence="16 17">
    <name type="scientific">Methanosalsum natronophilum</name>
    <dbReference type="NCBI Taxonomy" id="768733"/>
    <lineage>
        <taxon>Archaea</taxon>
        <taxon>Methanobacteriati</taxon>
        <taxon>Methanobacteriota</taxon>
        <taxon>Stenosarchaea group</taxon>
        <taxon>Methanomicrobia</taxon>
        <taxon>Methanosarcinales</taxon>
        <taxon>Methanosarcinaceae</taxon>
        <taxon>Methanosalsum</taxon>
    </lineage>
</organism>
<proteinExistence type="inferred from homology"/>
<comment type="catalytic activity">
    <reaction evidence="12">
        <text>(6S)-NADHX + ADP = AMP + phosphate + NADH + H(+)</text>
        <dbReference type="Rhea" id="RHEA:32223"/>
        <dbReference type="ChEBI" id="CHEBI:15378"/>
        <dbReference type="ChEBI" id="CHEBI:43474"/>
        <dbReference type="ChEBI" id="CHEBI:57945"/>
        <dbReference type="ChEBI" id="CHEBI:64074"/>
        <dbReference type="ChEBI" id="CHEBI:456215"/>
        <dbReference type="ChEBI" id="CHEBI:456216"/>
        <dbReference type="EC" id="4.2.1.136"/>
    </reaction>
</comment>
<evidence type="ECO:0000256" key="3">
    <source>
        <dbReference type="ARBA" id="ARBA00009524"/>
    </source>
</evidence>
<evidence type="ECO:0000256" key="10">
    <source>
        <dbReference type="ARBA" id="ARBA00025153"/>
    </source>
</evidence>
<evidence type="ECO:0000259" key="14">
    <source>
        <dbReference type="PROSITE" id="PS51383"/>
    </source>
</evidence>
<keyword evidence="7" id="KW-0521">NADP</keyword>
<feature type="non-terminal residue" evidence="16">
    <location>
        <position position="298"/>
    </location>
</feature>
<name>A0A424YQZ2_9EURY</name>
<keyword evidence="5" id="KW-0547">Nucleotide-binding</keyword>
<dbReference type="GO" id="GO:0110051">
    <property type="term" value="P:metabolite repair"/>
    <property type="evidence" value="ECO:0007669"/>
    <property type="project" value="TreeGrafter"/>
</dbReference>
<dbReference type="PANTHER" id="PTHR12592">
    <property type="entry name" value="ATP-DEPENDENT (S)-NAD(P)H-HYDRATE DEHYDRATASE FAMILY MEMBER"/>
    <property type="match status" value="1"/>
</dbReference>
<keyword evidence="6" id="KW-0067">ATP-binding</keyword>
<dbReference type="Pfam" id="PF01256">
    <property type="entry name" value="Carb_kinase"/>
    <property type="match status" value="1"/>
</dbReference>
<dbReference type="SUPFAM" id="SSF53613">
    <property type="entry name" value="Ribokinase-like"/>
    <property type="match status" value="1"/>
</dbReference>
<gene>
    <name evidence="16" type="ORF">D5R95_08190</name>
</gene>
<keyword evidence="8" id="KW-0520">NAD</keyword>
<comment type="function">
    <text evidence="10">Bifunctional enzyme that catalyzes the epimerization of the S- and R-forms of NAD(P)HX and the dehydration of the S-form of NAD(P)HX at the expense of ADP, which is converted to AMP. This allows the repair of both epimers of NAD(P)HX, a damaged form of NAD(P)H that is a result of enzymatic or heat-dependent hydration.</text>
</comment>